<dbReference type="RefSeq" id="WP_258330109.1">
    <property type="nucleotide sequence ID" value="NZ_JAPTGG010000001.1"/>
</dbReference>
<accession>A0A9J6RHN1</accession>
<feature type="compositionally biased region" description="Polar residues" evidence="1">
    <location>
        <begin position="1"/>
        <end position="10"/>
    </location>
</feature>
<evidence type="ECO:0000313" key="3">
    <source>
        <dbReference type="EMBL" id="MCZ0863963.1"/>
    </source>
</evidence>
<feature type="compositionally biased region" description="Basic and acidic residues" evidence="1">
    <location>
        <begin position="24"/>
        <end position="33"/>
    </location>
</feature>
<reference evidence="3 4" key="1">
    <citation type="submission" date="2022-12" db="EMBL/GenBank/DDBJ databases">
        <title>Dasania phycosphaerae sp. nov., isolated from particulate material of the south coast of Korea.</title>
        <authorList>
            <person name="Jiang Y."/>
        </authorList>
    </citation>
    <scope>NUCLEOTIDE SEQUENCE [LARGE SCALE GENOMIC DNA]</scope>
    <source>
        <strain evidence="3 4">GY-19</strain>
    </source>
</reference>
<comment type="caution">
    <text evidence="3">The sequence shown here is derived from an EMBL/GenBank/DDBJ whole genome shotgun (WGS) entry which is preliminary data.</text>
</comment>
<feature type="region of interest" description="Disordered" evidence="1">
    <location>
        <begin position="1"/>
        <end position="49"/>
    </location>
</feature>
<evidence type="ECO:0000256" key="1">
    <source>
        <dbReference type="SAM" id="MobiDB-lite"/>
    </source>
</evidence>
<sequence>MSPPNITDSYTYRGLQKPALPEQASERAAEARNKPHPHGMPPGLAKKIDAGELDDPKASLNQAIIESQLSVSVGAKDQPMALLFKTVLEALKEHVEPILGANAIEQAYESGLDVSPEATAERIVSQSTAFFSAFQSQERHQGLSLQEQLDKFLGVIGGGIDQGFAEAREILDGLGVLEGDIASNIDKTYELVQQGLEAFTASQSTASSS</sequence>
<dbReference type="Proteomes" id="UP001069090">
    <property type="component" value="Unassembled WGS sequence"/>
</dbReference>
<proteinExistence type="predicted"/>
<keyword evidence="4" id="KW-1185">Reference proteome</keyword>
<dbReference type="InterPro" id="IPR041651">
    <property type="entry name" value="DUF5610"/>
</dbReference>
<organism evidence="3 4">
    <name type="scientific">Dasania phycosphaerae</name>
    <dbReference type="NCBI Taxonomy" id="2950436"/>
    <lineage>
        <taxon>Bacteria</taxon>
        <taxon>Pseudomonadati</taxon>
        <taxon>Pseudomonadota</taxon>
        <taxon>Gammaproteobacteria</taxon>
        <taxon>Cellvibrionales</taxon>
        <taxon>Spongiibacteraceae</taxon>
        <taxon>Dasania</taxon>
    </lineage>
</organism>
<protein>
    <submittedName>
        <fullName evidence="3">DUF5610 domain-containing protein</fullName>
    </submittedName>
</protein>
<evidence type="ECO:0000259" key="2">
    <source>
        <dbReference type="Pfam" id="PF18433"/>
    </source>
</evidence>
<name>A0A9J6RHN1_9GAMM</name>
<dbReference type="Gene3D" id="1.10.132.90">
    <property type="match status" value="1"/>
</dbReference>
<evidence type="ECO:0000313" key="4">
    <source>
        <dbReference type="Proteomes" id="UP001069090"/>
    </source>
</evidence>
<feature type="domain" description="DUF5610" evidence="2">
    <location>
        <begin position="78"/>
        <end position="199"/>
    </location>
</feature>
<dbReference type="AlphaFoldDB" id="A0A9J6RHN1"/>
<gene>
    <name evidence="3" type="ORF">O0V09_02055</name>
</gene>
<dbReference type="Pfam" id="PF18433">
    <property type="entry name" value="DUF5610"/>
    <property type="match status" value="1"/>
</dbReference>
<dbReference type="EMBL" id="JAPTGG010000001">
    <property type="protein sequence ID" value="MCZ0863963.1"/>
    <property type="molecule type" value="Genomic_DNA"/>
</dbReference>